<keyword evidence="1" id="KW-0175">Coiled coil</keyword>
<evidence type="ECO:0000256" key="2">
    <source>
        <dbReference type="SAM" id="MobiDB-lite"/>
    </source>
</evidence>
<keyword evidence="4" id="KW-1185">Reference proteome</keyword>
<evidence type="ECO:0000256" key="1">
    <source>
        <dbReference type="SAM" id="Coils"/>
    </source>
</evidence>
<evidence type="ECO:0000313" key="4">
    <source>
        <dbReference type="Proteomes" id="UP000011021"/>
    </source>
</evidence>
<proteinExistence type="predicted"/>
<gene>
    <name evidence="3" type="ORF">HMPREF0551_2107</name>
</gene>
<dbReference type="AlphaFoldDB" id="E7RZJ8"/>
<feature type="compositionally biased region" description="Basic and acidic residues" evidence="2">
    <location>
        <begin position="252"/>
        <end position="266"/>
    </location>
</feature>
<name>E7RZJ8_9BURK</name>
<evidence type="ECO:0008006" key="5">
    <source>
        <dbReference type="Google" id="ProtNLM"/>
    </source>
</evidence>
<feature type="region of interest" description="Disordered" evidence="2">
    <location>
        <begin position="188"/>
        <end position="230"/>
    </location>
</feature>
<dbReference type="Proteomes" id="UP000011021">
    <property type="component" value="Unassembled WGS sequence"/>
</dbReference>
<organism evidence="3 4">
    <name type="scientific">Lautropia mirabilis ATCC 51599</name>
    <dbReference type="NCBI Taxonomy" id="887898"/>
    <lineage>
        <taxon>Bacteria</taxon>
        <taxon>Pseudomonadati</taxon>
        <taxon>Pseudomonadota</taxon>
        <taxon>Betaproteobacteria</taxon>
        <taxon>Burkholderiales</taxon>
        <taxon>Burkholderiaceae</taxon>
        <taxon>Lautropia</taxon>
    </lineage>
</organism>
<dbReference type="STRING" id="887898.HMPREF0551_2107"/>
<protein>
    <recommendedName>
        <fullName evidence="5">DnaJ domain protein</fullName>
    </recommendedName>
</protein>
<reference evidence="3 4" key="1">
    <citation type="submission" date="2010-12" db="EMBL/GenBank/DDBJ databases">
        <authorList>
            <person name="Muzny D."/>
            <person name="Qin X."/>
            <person name="Deng J."/>
            <person name="Jiang H."/>
            <person name="Liu Y."/>
            <person name="Qu J."/>
            <person name="Song X.-Z."/>
            <person name="Zhang L."/>
            <person name="Thornton R."/>
            <person name="Coyle M."/>
            <person name="Francisco L."/>
            <person name="Jackson L."/>
            <person name="Javaid M."/>
            <person name="Korchina V."/>
            <person name="Kovar C."/>
            <person name="Mata R."/>
            <person name="Mathew T."/>
            <person name="Ngo R."/>
            <person name="Nguyen L."/>
            <person name="Nguyen N."/>
            <person name="Okwuonu G."/>
            <person name="Ongeri F."/>
            <person name="Pham C."/>
            <person name="Simmons D."/>
            <person name="Wilczek-Boney K."/>
            <person name="Hale W."/>
            <person name="Jakkamsetti A."/>
            <person name="Pham P."/>
            <person name="Ruth R."/>
            <person name="San Lucas F."/>
            <person name="Warren J."/>
            <person name="Zhang J."/>
            <person name="Zhao Z."/>
            <person name="Zhou C."/>
            <person name="Zhu D."/>
            <person name="Lee S."/>
            <person name="Bess C."/>
            <person name="Blankenburg K."/>
            <person name="Forbes L."/>
            <person name="Fu Q."/>
            <person name="Gubbala S."/>
            <person name="Hirani K."/>
            <person name="Jayaseelan J.C."/>
            <person name="Lara F."/>
            <person name="Munidasa M."/>
            <person name="Palculict T."/>
            <person name="Patil S."/>
            <person name="Pu L.-L."/>
            <person name="Saada N."/>
            <person name="Tang L."/>
            <person name="Weissenberger G."/>
            <person name="Zhu Y."/>
            <person name="Hemphill L."/>
            <person name="Shang Y."/>
            <person name="Youmans B."/>
            <person name="Ayvaz T."/>
            <person name="Ross M."/>
            <person name="Santibanez J."/>
            <person name="Aqrawi P."/>
            <person name="Gross S."/>
            <person name="Joshi V."/>
            <person name="Fowler G."/>
            <person name="Nazareth L."/>
            <person name="Reid J."/>
            <person name="Worley K."/>
            <person name="Petrosino J."/>
            <person name="Highlander S."/>
            <person name="Gibbs R."/>
        </authorList>
    </citation>
    <scope>NUCLEOTIDE SEQUENCE [LARGE SCALE GENOMIC DNA]</scope>
    <source>
        <strain evidence="3 4">ATCC 51599</strain>
    </source>
</reference>
<dbReference type="EMBL" id="AEQP01000022">
    <property type="protein sequence ID" value="EFV93992.1"/>
    <property type="molecule type" value="Genomic_DNA"/>
</dbReference>
<accession>E7RZJ8</accession>
<feature type="coiled-coil region" evidence="1">
    <location>
        <begin position="28"/>
        <end position="55"/>
    </location>
</feature>
<dbReference type="HOGENOM" id="CLU_045814_0_0_4"/>
<feature type="compositionally biased region" description="Basic and acidic residues" evidence="2">
    <location>
        <begin position="275"/>
        <end position="284"/>
    </location>
</feature>
<evidence type="ECO:0000313" key="3">
    <source>
        <dbReference type="EMBL" id="EFV93992.1"/>
    </source>
</evidence>
<dbReference type="eggNOG" id="COG2214">
    <property type="taxonomic scope" value="Bacteria"/>
</dbReference>
<feature type="region of interest" description="Disordered" evidence="2">
    <location>
        <begin position="243"/>
        <end position="294"/>
    </location>
</feature>
<comment type="caution">
    <text evidence="3">The sequence shown here is derived from an EMBL/GenBank/DDBJ whole genome shotgun (WGS) entry which is preliminary data.</text>
</comment>
<sequence>MVHRAGSFAMSSSLHRFIPLDLPSDPALSRAQKRFSSLLKKIDRQRAELQAWETKEAVFARGWARHVAPFRARQAAGVVEVIDRLDALAARQALSELDLATLESELCDMVETVLAEGVLDEDECQRLEALFDHYSGVSLQAIHAEEEADFKAQVLDEVGLDLGDEDIDLNDPGALLEQVLRKLEEQDWEAGDQDVTHPAQPHGWPDEVVWPSFDVESSGDGLSPSVSAGVESDVTRLSMKGPHDLASATAHVPDRRTPTDPADKAAQRNARRRAAAAEKRRQAEEMAQQQASHAVQTVFRHLASVLHPDRETDPAERARKTALMQRVTLAYHAHRLVDLLELQREVAQADMGDMTSLSEEQLQSYIRVLKQQSEDLAHELQQREMWLRARYPLNRFQKAIRPRDLARILREVRAGVKHQLQQLDALKARLATEQGVRAWLKSLRQQAAAQMRMQENMASLVGGLIRHPPGNGF</sequence>